<keyword evidence="1" id="KW-1133">Transmembrane helix</keyword>
<protein>
    <submittedName>
        <fullName evidence="2">Uncharacterized protein</fullName>
    </submittedName>
</protein>
<gene>
    <name evidence="2" type="ORF">MS2017_0529</name>
</gene>
<reference evidence="2 3" key="1">
    <citation type="submission" date="2017-11" db="EMBL/GenBank/DDBJ databases">
        <title>Genome sequence of the bacterial symbiont EPR9N from a vent mussel Bathymodiolus thermophilus.</title>
        <authorList>
            <person name="Won Y.-J."/>
        </authorList>
    </citation>
    <scope>NUCLEOTIDE SEQUENCE [LARGE SCALE GENOMIC DNA]</scope>
    <source>
        <strain evidence="2 3">EPR9N</strain>
    </source>
</reference>
<proteinExistence type="predicted"/>
<sequence>MNNHQESSFYPLGNFLNPALALLGQGLIKLPSGQKLNFANHPYLCKGLTVLFILFLKILQPISLLYPQAVLGRDGFVTHPLASLILCVRVKKNYYNKSDTKKSPIFTGLLLSVFYLTCLLNEEIGVFF</sequence>
<organism evidence="2 3">
    <name type="scientific">Bathymodiolus thermophilus thioautotrophic gill symbiont</name>
    <dbReference type="NCBI Taxonomy" id="2360"/>
    <lineage>
        <taxon>Bacteria</taxon>
        <taxon>Pseudomonadati</taxon>
        <taxon>Pseudomonadota</taxon>
        <taxon>Gammaproteobacteria</taxon>
        <taxon>sulfur-oxidizing symbionts</taxon>
    </lineage>
</organism>
<keyword evidence="1" id="KW-0812">Transmembrane</keyword>
<accession>A0A3G3IKM3</accession>
<dbReference type="KEGG" id="bthg:MS2017_0529"/>
<evidence type="ECO:0000313" key="2">
    <source>
        <dbReference type="EMBL" id="AYQ56268.1"/>
    </source>
</evidence>
<keyword evidence="1" id="KW-0472">Membrane</keyword>
<dbReference type="AlphaFoldDB" id="A0A3G3IKM3"/>
<feature type="transmembrane region" description="Helical" evidence="1">
    <location>
        <begin position="43"/>
        <end position="66"/>
    </location>
</feature>
<evidence type="ECO:0000256" key="1">
    <source>
        <dbReference type="SAM" id="Phobius"/>
    </source>
</evidence>
<dbReference type="EMBL" id="CP024634">
    <property type="protein sequence ID" value="AYQ56268.1"/>
    <property type="molecule type" value="Genomic_DNA"/>
</dbReference>
<dbReference type="RefSeq" id="WP_164707583.1">
    <property type="nucleotide sequence ID" value="NZ_CP024634.1"/>
</dbReference>
<name>A0A3G3IKM3_9GAMM</name>
<dbReference type="Proteomes" id="UP000278334">
    <property type="component" value="Chromosome"/>
</dbReference>
<evidence type="ECO:0000313" key="3">
    <source>
        <dbReference type="Proteomes" id="UP000278334"/>
    </source>
</evidence>
<feature type="transmembrane region" description="Helical" evidence="1">
    <location>
        <begin position="103"/>
        <end position="120"/>
    </location>
</feature>